<evidence type="ECO:0000313" key="4">
    <source>
        <dbReference type="EMBL" id="MER7184381.1"/>
    </source>
</evidence>
<dbReference type="InterPro" id="IPR036663">
    <property type="entry name" value="Fumarylacetoacetase_C_sf"/>
</dbReference>
<dbReference type="PANTHER" id="PTHR42796:SF4">
    <property type="entry name" value="FUMARYLACETOACETATE HYDROLASE DOMAIN-CONTAINING PROTEIN 2A"/>
    <property type="match status" value="1"/>
</dbReference>
<proteinExistence type="inferred from homology"/>
<dbReference type="PANTHER" id="PTHR42796">
    <property type="entry name" value="FUMARYLACETOACETATE HYDROLASE DOMAIN-CONTAINING PROTEIN 2A-RELATED"/>
    <property type="match status" value="1"/>
</dbReference>
<dbReference type="SUPFAM" id="SSF56529">
    <property type="entry name" value="FAH"/>
    <property type="match status" value="1"/>
</dbReference>
<accession>A0ABV1X5U4</accession>
<dbReference type="EMBL" id="JBEPEK010000326">
    <property type="protein sequence ID" value="MER7184381.1"/>
    <property type="molecule type" value="Genomic_DNA"/>
</dbReference>
<comment type="caution">
    <text evidence="4">The sequence shown here is derived from an EMBL/GenBank/DDBJ whole genome shotgun (WGS) entry which is preliminary data.</text>
</comment>
<keyword evidence="4" id="KW-0378">Hydrolase</keyword>
<sequence>MLLAQTGDGIARVGPDGLHLLDAPGRSLADFVVEGRLAEAADLRPVKEIDPERAAFAPPVRRPGKIVVIGLNYRDHAAETDSPLPTFPRFHLIPGSAVTAPGAVVRLPESAPKRVDYEGELAVVIGRTGRDIPEAAAWDFVAGGTVANDLSARDVQFGENPALPMANPALAKGFDGFKPLGPALLTADELRLHDALDLTTEVNGVVRQRSSTAELIFSVPQLLAYVSSFLTLEAGDVLLTGTPGGTGIADGRFLAAGDVVSVTLDGIGTLTNAIAPPRAGIRREEG</sequence>
<dbReference type="Pfam" id="PF01557">
    <property type="entry name" value="FAA_hydrolase"/>
    <property type="match status" value="1"/>
</dbReference>
<dbReference type="GO" id="GO:0016787">
    <property type="term" value="F:hydrolase activity"/>
    <property type="evidence" value="ECO:0007669"/>
    <property type="project" value="UniProtKB-KW"/>
</dbReference>
<feature type="domain" description="Fumarylacetoacetase-like C-terminal" evidence="3">
    <location>
        <begin position="65"/>
        <end position="274"/>
    </location>
</feature>
<keyword evidence="2" id="KW-0479">Metal-binding</keyword>
<dbReference type="InterPro" id="IPR011234">
    <property type="entry name" value="Fumarylacetoacetase-like_C"/>
</dbReference>
<evidence type="ECO:0000256" key="1">
    <source>
        <dbReference type="ARBA" id="ARBA00010211"/>
    </source>
</evidence>
<dbReference type="RefSeq" id="WP_350786469.1">
    <property type="nucleotide sequence ID" value="NZ_JBEPEK010000326.1"/>
</dbReference>
<evidence type="ECO:0000259" key="3">
    <source>
        <dbReference type="Pfam" id="PF01557"/>
    </source>
</evidence>
<name>A0ABV1X5U4_9ACTN</name>
<protein>
    <submittedName>
        <fullName evidence="4">Fumarylacetoacetate hydrolase family protein</fullName>
    </submittedName>
</protein>
<dbReference type="InterPro" id="IPR051121">
    <property type="entry name" value="FAH"/>
</dbReference>
<reference evidence="4 5" key="1">
    <citation type="submission" date="2024-06" db="EMBL/GenBank/DDBJ databases">
        <title>The Natural Products Discovery Center: Release of the First 8490 Sequenced Strains for Exploring Actinobacteria Biosynthetic Diversity.</title>
        <authorList>
            <person name="Kalkreuter E."/>
            <person name="Kautsar S.A."/>
            <person name="Yang D."/>
            <person name="Bader C.D."/>
            <person name="Teijaro C.N."/>
            <person name="Fluegel L."/>
            <person name="Davis C.M."/>
            <person name="Simpson J.R."/>
            <person name="Lauterbach L."/>
            <person name="Steele A.D."/>
            <person name="Gui C."/>
            <person name="Meng S."/>
            <person name="Li G."/>
            <person name="Viehrig K."/>
            <person name="Ye F."/>
            <person name="Su P."/>
            <person name="Kiefer A.F."/>
            <person name="Nichols A."/>
            <person name="Cepeda A.J."/>
            <person name="Yan W."/>
            <person name="Fan B."/>
            <person name="Jiang Y."/>
            <person name="Adhikari A."/>
            <person name="Zheng C.-J."/>
            <person name="Schuster L."/>
            <person name="Cowan T.M."/>
            <person name="Smanski M.J."/>
            <person name="Chevrette M.G."/>
            <person name="De Carvalho L.P.S."/>
            <person name="Shen B."/>
        </authorList>
    </citation>
    <scope>NUCLEOTIDE SEQUENCE [LARGE SCALE GENOMIC DNA]</scope>
    <source>
        <strain evidence="4 5">NPDC000234</strain>
    </source>
</reference>
<organism evidence="4 5">
    <name type="scientific">Streptomyces hyaluromycini</name>
    <dbReference type="NCBI Taxonomy" id="1377993"/>
    <lineage>
        <taxon>Bacteria</taxon>
        <taxon>Bacillati</taxon>
        <taxon>Actinomycetota</taxon>
        <taxon>Actinomycetes</taxon>
        <taxon>Kitasatosporales</taxon>
        <taxon>Streptomycetaceae</taxon>
        <taxon>Streptomyces</taxon>
    </lineage>
</organism>
<keyword evidence="5" id="KW-1185">Reference proteome</keyword>
<dbReference type="Gene3D" id="3.90.850.10">
    <property type="entry name" value="Fumarylacetoacetase-like, C-terminal domain"/>
    <property type="match status" value="1"/>
</dbReference>
<comment type="similarity">
    <text evidence="1">Belongs to the FAH family.</text>
</comment>
<gene>
    <name evidence="4" type="ORF">ABT404_33785</name>
</gene>
<dbReference type="Proteomes" id="UP001474181">
    <property type="component" value="Unassembled WGS sequence"/>
</dbReference>
<evidence type="ECO:0000256" key="2">
    <source>
        <dbReference type="ARBA" id="ARBA00022723"/>
    </source>
</evidence>
<evidence type="ECO:0000313" key="5">
    <source>
        <dbReference type="Proteomes" id="UP001474181"/>
    </source>
</evidence>